<dbReference type="Pfam" id="PF05954">
    <property type="entry name" value="Phage_GPD"/>
    <property type="match status" value="1"/>
</dbReference>
<dbReference type="Gene3D" id="2.40.50.230">
    <property type="entry name" value="Gp5 N-terminal domain"/>
    <property type="match status" value="1"/>
</dbReference>
<feature type="non-terminal residue" evidence="2">
    <location>
        <position position="1"/>
    </location>
</feature>
<feature type="non-terminal residue" evidence="2">
    <location>
        <position position="297"/>
    </location>
</feature>
<dbReference type="InterPro" id="IPR006531">
    <property type="entry name" value="Gp5/Vgr_OB"/>
</dbReference>
<dbReference type="EMBL" id="JBHTJH010000024">
    <property type="protein sequence ID" value="MFD0864049.1"/>
    <property type="molecule type" value="Genomic_DNA"/>
</dbReference>
<keyword evidence="3" id="KW-1185">Reference proteome</keyword>
<dbReference type="InterPro" id="IPR037026">
    <property type="entry name" value="Vgr_OB-fold_dom_sf"/>
</dbReference>
<accession>A0ABW3D4H0</accession>
<dbReference type="Proteomes" id="UP001596978">
    <property type="component" value="Unassembled WGS sequence"/>
</dbReference>
<comment type="caution">
    <text evidence="2">The sequence shown here is derived from an EMBL/GenBank/DDBJ whole genome shotgun (WGS) entry which is preliminary data.</text>
</comment>
<name>A0ABW3D4H0_9FLAO</name>
<dbReference type="SUPFAM" id="SSF69279">
    <property type="entry name" value="Phage tail proteins"/>
    <property type="match status" value="2"/>
</dbReference>
<feature type="domain" description="Gp5/Type VI secretion system Vgr protein OB-fold" evidence="1">
    <location>
        <begin position="230"/>
        <end position="297"/>
    </location>
</feature>
<protein>
    <submittedName>
        <fullName evidence="2">Phage baseplate assembly protein V</fullName>
    </submittedName>
</protein>
<evidence type="ECO:0000259" key="1">
    <source>
        <dbReference type="Pfam" id="PF04717"/>
    </source>
</evidence>
<sequence length="297" mass="32674">DKSKVELSVSPGNTDALHYSVQSGESAFGYASRLAAQYGEWFYYDGKRLVFGRPEDGEEVSLTYGHDLQEFSLGLSPSSNSYRFFTNDYLSDDQHELATSSVSSGASGYNDFTSRKSDEIYSKETSVFLNAYTDPQLKQRLDRQVEAQKRAVVVNQVVVSGMSDNPGVSLGKVVKIQGDGTEHGSFRVTRVTHTGNENGMYQNRFEGLTAEIEAYPNTNITAYPKSDSQVGTVTDTADPDGYGRVKVQLGWQRPLGEHTPWLRVLTPHAGGEKGFHFIPEVGEEVLVGFEGGNAERP</sequence>
<dbReference type="Pfam" id="PF04717">
    <property type="entry name" value="Phage_base_V"/>
    <property type="match status" value="1"/>
</dbReference>
<evidence type="ECO:0000313" key="2">
    <source>
        <dbReference type="EMBL" id="MFD0864049.1"/>
    </source>
</evidence>
<dbReference type="RefSeq" id="WP_386410959.1">
    <property type="nucleotide sequence ID" value="NZ_JBHTJH010000024.1"/>
</dbReference>
<reference evidence="3" key="1">
    <citation type="journal article" date="2019" name="Int. J. Syst. Evol. Microbiol.">
        <title>The Global Catalogue of Microorganisms (GCM) 10K type strain sequencing project: providing services to taxonomists for standard genome sequencing and annotation.</title>
        <authorList>
            <consortium name="The Broad Institute Genomics Platform"/>
            <consortium name="The Broad Institute Genome Sequencing Center for Infectious Disease"/>
            <person name="Wu L."/>
            <person name="Ma J."/>
        </authorList>
    </citation>
    <scope>NUCLEOTIDE SEQUENCE [LARGE SCALE GENOMIC DNA]</scope>
    <source>
        <strain evidence="3">CCUG 62952</strain>
    </source>
</reference>
<proteinExistence type="predicted"/>
<evidence type="ECO:0000313" key="3">
    <source>
        <dbReference type="Proteomes" id="UP001596978"/>
    </source>
</evidence>
<organism evidence="2 3">
    <name type="scientific">Sungkyunkwania multivorans</name>
    <dbReference type="NCBI Taxonomy" id="1173618"/>
    <lineage>
        <taxon>Bacteria</taxon>
        <taxon>Pseudomonadati</taxon>
        <taxon>Bacteroidota</taxon>
        <taxon>Flavobacteriia</taxon>
        <taxon>Flavobacteriales</taxon>
        <taxon>Flavobacteriaceae</taxon>
        <taxon>Sungkyunkwania</taxon>
    </lineage>
</organism>
<dbReference type="SUPFAM" id="SSF69255">
    <property type="entry name" value="gp5 N-terminal domain-like"/>
    <property type="match status" value="1"/>
</dbReference>
<gene>
    <name evidence="2" type="ORF">ACFQ1M_17680</name>
</gene>